<dbReference type="OrthoDB" id="1711086at2"/>
<evidence type="ECO:0000313" key="2">
    <source>
        <dbReference type="EMBL" id="CUQ91084.1"/>
    </source>
</evidence>
<dbReference type="Proteomes" id="UP000078383">
    <property type="component" value="Unassembled WGS sequence"/>
</dbReference>
<evidence type="ECO:0000256" key="1">
    <source>
        <dbReference type="SAM" id="MobiDB-lite"/>
    </source>
</evidence>
<name>A0A174ZV35_9FIRM</name>
<dbReference type="AlphaFoldDB" id="A0A174ZV35"/>
<gene>
    <name evidence="2" type="ORF">ERS852502_02342</name>
</gene>
<dbReference type="EMBL" id="CZBX01000011">
    <property type="protein sequence ID" value="CUQ91084.1"/>
    <property type="molecule type" value="Genomic_DNA"/>
</dbReference>
<feature type="compositionally biased region" description="Basic residues" evidence="1">
    <location>
        <begin position="1"/>
        <end position="11"/>
    </location>
</feature>
<accession>A0A174ZV35</accession>
<dbReference type="RefSeq" id="WP_055173039.1">
    <property type="nucleotide sequence ID" value="NZ_CZBX01000011.1"/>
</dbReference>
<protein>
    <submittedName>
        <fullName evidence="2">Uncharacterized protein</fullName>
    </submittedName>
</protein>
<dbReference type="InterPro" id="IPR046313">
    <property type="entry name" value="DUF6465"/>
</dbReference>
<reference evidence="2 3" key="1">
    <citation type="submission" date="2015-09" db="EMBL/GenBank/DDBJ databases">
        <authorList>
            <consortium name="Pathogen Informatics"/>
        </authorList>
    </citation>
    <scope>NUCLEOTIDE SEQUENCE [LARGE SCALE GENOMIC DNA]</scope>
    <source>
        <strain evidence="2 3">2789STDY5834889</strain>
    </source>
</reference>
<feature type="region of interest" description="Disordered" evidence="1">
    <location>
        <begin position="1"/>
        <end position="29"/>
    </location>
</feature>
<dbReference type="Pfam" id="PF20069">
    <property type="entry name" value="DUF6465"/>
    <property type="match status" value="1"/>
</dbReference>
<sequence length="116" mass="12491">MSKRTDKKRQKRFNEVHPTTTAPAAQPVVETAAPAAEPVPEVTVTETTAPVNAAPAYDLFIQYQNGEYDAAVLAEKILDKCKAEGMDSSDLKIYVKPEDKKAYYACAGGTGAIELA</sequence>
<feature type="compositionally biased region" description="Low complexity" evidence="1">
    <location>
        <begin position="18"/>
        <end position="29"/>
    </location>
</feature>
<organism evidence="2 3">
    <name type="scientific">[Ruminococcus] torques</name>
    <dbReference type="NCBI Taxonomy" id="33039"/>
    <lineage>
        <taxon>Bacteria</taxon>
        <taxon>Bacillati</taxon>
        <taxon>Bacillota</taxon>
        <taxon>Clostridia</taxon>
        <taxon>Lachnospirales</taxon>
        <taxon>Lachnospiraceae</taxon>
        <taxon>Mediterraneibacter</taxon>
    </lineage>
</organism>
<proteinExistence type="predicted"/>
<evidence type="ECO:0000313" key="3">
    <source>
        <dbReference type="Proteomes" id="UP000078383"/>
    </source>
</evidence>